<dbReference type="Proteomes" id="UP000192980">
    <property type="component" value="Unassembled WGS sequence"/>
</dbReference>
<dbReference type="STRING" id="561061.SAMN05660862_2226"/>
<protein>
    <recommendedName>
        <fullName evidence="3">Crp-like helix-turn-helix domain-containing protein</fullName>
    </recommendedName>
</protein>
<proteinExistence type="predicted"/>
<reference evidence="1 2" key="1">
    <citation type="submission" date="2017-04" db="EMBL/GenBank/DDBJ databases">
        <authorList>
            <person name="Afonso C.L."/>
            <person name="Miller P.J."/>
            <person name="Scott M.A."/>
            <person name="Spackman E."/>
            <person name="Goraichik I."/>
            <person name="Dimitrov K.M."/>
            <person name="Suarez D.L."/>
            <person name="Swayne D.E."/>
        </authorList>
    </citation>
    <scope>NUCLEOTIDE SEQUENCE [LARGE SCALE GENOMIC DNA]</scope>
    <source>
        <strain evidence="1 2">DSM 22418</strain>
    </source>
</reference>
<gene>
    <name evidence="1" type="ORF">SAMN05660862_2226</name>
</gene>
<dbReference type="AlphaFoldDB" id="A0A1X7JUT2"/>
<dbReference type="EMBL" id="FXAU01000003">
    <property type="protein sequence ID" value="SMG31949.1"/>
    <property type="molecule type" value="Genomic_DNA"/>
</dbReference>
<organism evidence="1 2">
    <name type="scientific">Sphingobacterium psychroaquaticum</name>
    <dbReference type="NCBI Taxonomy" id="561061"/>
    <lineage>
        <taxon>Bacteria</taxon>
        <taxon>Pseudomonadati</taxon>
        <taxon>Bacteroidota</taxon>
        <taxon>Sphingobacteriia</taxon>
        <taxon>Sphingobacteriales</taxon>
        <taxon>Sphingobacteriaceae</taxon>
        <taxon>Sphingobacterium</taxon>
    </lineage>
</organism>
<sequence length="108" mass="12578">MSSAQGWIKLHRSLLEWEWYKDLNTRSLFLHLLIRANFKDNKFQGNTIKRGQLLTGINVLSLETSLSVQQLRTSLKKLKSTNEITIETSTKNSIITIVNYDFYQNSDE</sequence>
<keyword evidence="2" id="KW-1185">Reference proteome</keyword>
<accession>A0A1X7JUT2</accession>
<evidence type="ECO:0000313" key="2">
    <source>
        <dbReference type="Proteomes" id="UP000192980"/>
    </source>
</evidence>
<name>A0A1X7JUT2_9SPHI</name>
<evidence type="ECO:0000313" key="1">
    <source>
        <dbReference type="EMBL" id="SMG31949.1"/>
    </source>
</evidence>
<evidence type="ECO:0008006" key="3">
    <source>
        <dbReference type="Google" id="ProtNLM"/>
    </source>
</evidence>